<gene>
    <name evidence="1" type="ORF">ORI27_14530</name>
</gene>
<comment type="caution">
    <text evidence="1">The sequence shown here is derived from an EMBL/GenBank/DDBJ whole genome shotgun (WGS) entry which is preliminary data.</text>
</comment>
<protein>
    <recommendedName>
        <fullName evidence="3">Secreted protein</fullName>
    </recommendedName>
</protein>
<reference evidence="1 2" key="1">
    <citation type="submission" date="2022-11" db="EMBL/GenBank/DDBJ databases">
        <title>Mycobacterium sp. nov.</title>
        <authorList>
            <person name="Papic B."/>
            <person name="Spicic S."/>
            <person name="Duvnjak S."/>
        </authorList>
    </citation>
    <scope>NUCLEOTIDE SEQUENCE [LARGE SCALE GENOMIC DNA]</scope>
    <source>
        <strain evidence="1 2">CVI_P4</strain>
    </source>
</reference>
<sequence length="108" mass="11075">MTLAATKVVTIPVIAVLAMAATYFLNDPPSAVLLAQSWSIVSTASPAHHDTPSSPSRLGVAETEFGGGSCSSASPLFTPGIVVATPRRGGMPRAIDAVPRLSVIVHPR</sequence>
<dbReference type="RefSeq" id="WP_265997582.1">
    <property type="nucleotide sequence ID" value="NZ_JAPJDN010000010.1"/>
</dbReference>
<dbReference type="EMBL" id="JAPJDO010000010">
    <property type="protein sequence ID" value="MCX2937921.1"/>
    <property type="molecule type" value="Genomic_DNA"/>
</dbReference>
<organism evidence="1 2">
    <name type="scientific">Mycobacterium pinniadriaticum</name>
    <dbReference type="NCBI Taxonomy" id="2994102"/>
    <lineage>
        <taxon>Bacteria</taxon>
        <taxon>Bacillati</taxon>
        <taxon>Actinomycetota</taxon>
        <taxon>Actinomycetes</taxon>
        <taxon>Mycobacteriales</taxon>
        <taxon>Mycobacteriaceae</taxon>
        <taxon>Mycobacterium</taxon>
    </lineage>
</organism>
<evidence type="ECO:0000313" key="1">
    <source>
        <dbReference type="EMBL" id="MCX2937921.1"/>
    </source>
</evidence>
<keyword evidence="2" id="KW-1185">Reference proteome</keyword>
<evidence type="ECO:0008006" key="3">
    <source>
        <dbReference type="Google" id="ProtNLM"/>
    </source>
</evidence>
<proteinExistence type="predicted"/>
<name>A0ABT3SEH6_9MYCO</name>
<accession>A0ABT3SEH6</accession>
<dbReference type="Proteomes" id="UP001300745">
    <property type="component" value="Unassembled WGS sequence"/>
</dbReference>
<evidence type="ECO:0000313" key="2">
    <source>
        <dbReference type="Proteomes" id="UP001300745"/>
    </source>
</evidence>